<accession>A0A2T0LRM5</accession>
<comment type="subcellular location">
    <subcellularLocation>
        <location evidence="7">Cell membrane</location>
        <topology evidence="7">Single-pass membrane protein</topology>
    </subcellularLocation>
</comment>
<feature type="region of interest" description="Disordered" evidence="8">
    <location>
        <begin position="1"/>
        <end position="179"/>
    </location>
</feature>
<dbReference type="GO" id="GO:0005886">
    <property type="term" value="C:plasma membrane"/>
    <property type="evidence" value="ECO:0007669"/>
    <property type="project" value="UniProtKB-SubCell"/>
</dbReference>
<keyword evidence="3 7" id="KW-1133">Transmembrane helix</keyword>
<feature type="transmembrane region" description="Helical" evidence="7">
    <location>
        <begin position="188"/>
        <end position="209"/>
    </location>
</feature>
<comment type="similarity">
    <text evidence="7">Belongs to the transglycosylase MltG family.</text>
</comment>
<dbReference type="EC" id="4.2.2.29" evidence="7"/>
<dbReference type="PANTHER" id="PTHR30518">
    <property type="entry name" value="ENDOLYTIC MUREIN TRANSGLYCOSYLASE"/>
    <property type="match status" value="1"/>
</dbReference>
<dbReference type="Gene3D" id="3.30.1490.480">
    <property type="entry name" value="Endolytic murein transglycosylase"/>
    <property type="match status" value="1"/>
</dbReference>
<keyword evidence="5 7" id="KW-0456">Lyase</keyword>
<dbReference type="PANTHER" id="PTHR30518:SF2">
    <property type="entry name" value="ENDOLYTIC MUREIN TRANSGLYCOSYLASE"/>
    <property type="match status" value="1"/>
</dbReference>
<dbReference type="RefSeq" id="WP_342750079.1">
    <property type="nucleotide sequence ID" value="NZ_PVNH01000008.1"/>
</dbReference>
<dbReference type="HAMAP" id="MF_02065">
    <property type="entry name" value="MltG"/>
    <property type="match status" value="1"/>
</dbReference>
<dbReference type="Proteomes" id="UP000238362">
    <property type="component" value="Unassembled WGS sequence"/>
</dbReference>
<keyword evidence="2 7" id="KW-0812">Transmembrane</keyword>
<protein>
    <recommendedName>
        <fullName evidence="7">Endolytic murein transglycosylase</fullName>
        <ecNumber evidence="7">4.2.2.29</ecNumber>
    </recommendedName>
    <alternativeName>
        <fullName evidence="7">Peptidoglycan lytic transglycosylase</fullName>
    </alternativeName>
    <alternativeName>
        <fullName evidence="7">Peptidoglycan polymerization terminase</fullName>
    </alternativeName>
</protein>
<evidence type="ECO:0000256" key="4">
    <source>
        <dbReference type="ARBA" id="ARBA00023136"/>
    </source>
</evidence>
<sequence>MTDPYDRYPSRPRMRPPQRPPQAEPPPGRPAPGEPPPVPPRRPPGRPPRHVAPEPGPGTFGQRQPGDVPPGAHPERPARPPVRPPEAGPRRRRRPPNDGVPPDENPTDVLDLGQDLFADADPRDDEYDDLVDEEITGRYYGGVNDADADDGDGEDDDEDGFFDDERAEPEYFGDDRDDRRPRRRGRRLLGWVAALAVIALLGAGAFYGARELLGFGYDDYEGAGERDVVLQVEDGDSTRAIGVKLTELDVVASTEAFITASQEDERILGIQPGFYVVKTKMSGANAVERLVQPDARVGELQLRPGTQLDDIEQPDGTVVDGVFTQLSKASCAELNGESTCVPVKRLREVAATTDLAELGVPEWAVADASKAPEGRKLEGMIAPGVYDVKPGWDARTLLSHVLETSTTRLQAAGLPDAAGASGFSPYEVLVIASLIEREAVKADFEKVSRVIYNRLDQGWKLEMDSTVNYVLDRPAVRTSAADRAKAGPYNTYAVRGLPPTPISAPSKEAIIAAEKPADGDWMFFVKCEENGLSCFSTTLEEHQANVDDAIRRGVF</sequence>
<dbReference type="AlphaFoldDB" id="A0A2T0LRM5"/>
<dbReference type="GO" id="GO:0009252">
    <property type="term" value="P:peptidoglycan biosynthetic process"/>
    <property type="evidence" value="ECO:0007669"/>
    <property type="project" value="UniProtKB-UniRule"/>
</dbReference>
<evidence type="ECO:0000256" key="7">
    <source>
        <dbReference type="HAMAP-Rule" id="MF_02065"/>
    </source>
</evidence>
<keyword evidence="10" id="KW-1185">Reference proteome</keyword>
<dbReference type="NCBIfam" id="TIGR00247">
    <property type="entry name" value="endolytic transglycosylase MltG"/>
    <property type="match status" value="1"/>
</dbReference>
<proteinExistence type="inferred from homology"/>
<comment type="caution">
    <text evidence="9">The sequence shown here is derived from an EMBL/GenBank/DDBJ whole genome shotgun (WGS) entry which is preliminary data.</text>
</comment>
<feature type="compositionally biased region" description="Acidic residues" evidence="8">
    <location>
        <begin position="122"/>
        <end position="134"/>
    </location>
</feature>
<name>A0A2T0LRM5_9PSEU</name>
<evidence type="ECO:0000313" key="9">
    <source>
        <dbReference type="EMBL" id="PRX46113.1"/>
    </source>
</evidence>
<dbReference type="InterPro" id="IPR003770">
    <property type="entry name" value="MLTG-like"/>
</dbReference>
<keyword evidence="1 7" id="KW-1003">Cell membrane</keyword>
<evidence type="ECO:0000256" key="8">
    <source>
        <dbReference type="SAM" id="MobiDB-lite"/>
    </source>
</evidence>
<evidence type="ECO:0000256" key="2">
    <source>
        <dbReference type="ARBA" id="ARBA00022692"/>
    </source>
</evidence>
<feature type="compositionally biased region" description="Pro residues" evidence="8">
    <location>
        <begin position="17"/>
        <end position="42"/>
    </location>
</feature>
<gene>
    <name evidence="7" type="primary">mltG</name>
    <name evidence="9" type="ORF">B0I33_108260</name>
</gene>
<evidence type="ECO:0000256" key="1">
    <source>
        <dbReference type="ARBA" id="ARBA00022475"/>
    </source>
</evidence>
<feature type="site" description="Important for catalytic activity" evidence="7">
    <location>
        <position position="438"/>
    </location>
</feature>
<dbReference type="Pfam" id="PF02618">
    <property type="entry name" value="YceG"/>
    <property type="match status" value="1"/>
</dbReference>
<organism evidence="9 10">
    <name type="scientific">Prauserella shujinwangii</name>
    <dbReference type="NCBI Taxonomy" id="1453103"/>
    <lineage>
        <taxon>Bacteria</taxon>
        <taxon>Bacillati</taxon>
        <taxon>Actinomycetota</taxon>
        <taxon>Actinomycetes</taxon>
        <taxon>Pseudonocardiales</taxon>
        <taxon>Pseudonocardiaceae</taxon>
        <taxon>Prauserella</taxon>
    </lineage>
</organism>
<dbReference type="EMBL" id="PVNH01000008">
    <property type="protein sequence ID" value="PRX46113.1"/>
    <property type="molecule type" value="Genomic_DNA"/>
</dbReference>
<comment type="catalytic activity">
    <reaction evidence="7">
        <text>a peptidoglycan chain = a peptidoglycan chain with N-acetyl-1,6-anhydromuramyl-[peptide] at the reducing end + a peptidoglycan chain with N-acetylglucosamine at the non-reducing end.</text>
        <dbReference type="EC" id="4.2.2.29"/>
    </reaction>
</comment>
<evidence type="ECO:0000256" key="5">
    <source>
        <dbReference type="ARBA" id="ARBA00023239"/>
    </source>
</evidence>
<feature type="compositionally biased region" description="Acidic residues" evidence="8">
    <location>
        <begin position="146"/>
        <end position="167"/>
    </location>
</feature>
<dbReference type="GO" id="GO:0008932">
    <property type="term" value="F:lytic endotransglycosylase activity"/>
    <property type="evidence" value="ECO:0007669"/>
    <property type="project" value="UniProtKB-UniRule"/>
</dbReference>
<keyword evidence="4 7" id="KW-0472">Membrane</keyword>
<evidence type="ECO:0000313" key="10">
    <source>
        <dbReference type="Proteomes" id="UP000238362"/>
    </source>
</evidence>
<dbReference type="GO" id="GO:0071555">
    <property type="term" value="P:cell wall organization"/>
    <property type="evidence" value="ECO:0007669"/>
    <property type="project" value="UniProtKB-KW"/>
</dbReference>
<reference evidence="9 10" key="1">
    <citation type="submission" date="2018-03" db="EMBL/GenBank/DDBJ databases">
        <title>Genomic Encyclopedia of Type Strains, Phase III (KMG-III): the genomes of soil and plant-associated and newly described type strains.</title>
        <authorList>
            <person name="Whitman W."/>
        </authorList>
    </citation>
    <scope>NUCLEOTIDE SEQUENCE [LARGE SCALE GENOMIC DNA]</scope>
    <source>
        <strain evidence="9 10">CGMCC 4.7125</strain>
    </source>
</reference>
<evidence type="ECO:0000256" key="6">
    <source>
        <dbReference type="ARBA" id="ARBA00023316"/>
    </source>
</evidence>
<keyword evidence="6 7" id="KW-0961">Cell wall biogenesis/degradation</keyword>
<evidence type="ECO:0000256" key="3">
    <source>
        <dbReference type="ARBA" id="ARBA00022989"/>
    </source>
</evidence>
<comment type="function">
    <text evidence="7">Functions as a peptidoglycan terminase that cleaves nascent peptidoglycan strands endolytically to terminate their elongation.</text>
</comment>